<reference evidence="2" key="2">
    <citation type="submission" date="2020-10" db="EMBL/GenBank/DDBJ databases">
        <title>Mucilaginibacter sp. nov., isolated from soil.</title>
        <authorList>
            <person name="Jeon C.O."/>
        </authorList>
    </citation>
    <scope>NUCLEOTIDE SEQUENCE</scope>
    <source>
        <strain evidence="2">R11</strain>
    </source>
</reference>
<feature type="transmembrane region" description="Helical" evidence="1">
    <location>
        <begin position="23"/>
        <end position="42"/>
    </location>
</feature>
<reference evidence="2" key="1">
    <citation type="submission" date="2020-01" db="EMBL/GenBank/DDBJ databases">
        <authorList>
            <person name="Seo Y.L."/>
        </authorList>
    </citation>
    <scope>NUCLEOTIDE SEQUENCE</scope>
    <source>
        <strain evidence="2">R11</strain>
    </source>
</reference>
<dbReference type="Proteomes" id="UP000638732">
    <property type="component" value="Unassembled WGS sequence"/>
</dbReference>
<keyword evidence="1" id="KW-0472">Membrane</keyword>
<organism evidence="2 3">
    <name type="scientific">Mucilaginibacter agri</name>
    <dbReference type="NCBI Taxonomy" id="2695265"/>
    <lineage>
        <taxon>Bacteria</taxon>
        <taxon>Pseudomonadati</taxon>
        <taxon>Bacteroidota</taxon>
        <taxon>Sphingobacteriia</taxon>
        <taxon>Sphingobacteriales</taxon>
        <taxon>Sphingobacteriaceae</taxon>
        <taxon>Mucilaginibacter</taxon>
    </lineage>
</organism>
<keyword evidence="3" id="KW-1185">Reference proteome</keyword>
<keyword evidence="1" id="KW-1133">Transmembrane helix</keyword>
<dbReference type="RefSeq" id="WP_166586457.1">
    <property type="nucleotide sequence ID" value="NZ_WWEO01000043.1"/>
</dbReference>
<evidence type="ECO:0000256" key="1">
    <source>
        <dbReference type="SAM" id="Phobius"/>
    </source>
</evidence>
<sequence length="151" mass="17016">MATAVHTYRVDPKKADAFKRQSNISLLVPYLFPIGLVVYQLVRTGYDYRFIILSAGVTVLAVALLIMSIIRSNKRIDTMKLEVSDTAVTLTESGKPKQVSIANITSIETHVKGIELKTQPKSRNAFVVYNEFEKFDQIKKLIEAKVAKNKR</sequence>
<accession>A0A966DTB1</accession>
<evidence type="ECO:0000313" key="2">
    <source>
        <dbReference type="EMBL" id="NCD70480.1"/>
    </source>
</evidence>
<name>A0A966DTB1_9SPHI</name>
<gene>
    <name evidence="2" type="ORF">GSY63_14020</name>
</gene>
<comment type="caution">
    <text evidence="2">The sequence shown here is derived from an EMBL/GenBank/DDBJ whole genome shotgun (WGS) entry which is preliminary data.</text>
</comment>
<protein>
    <submittedName>
        <fullName evidence="2">Uncharacterized protein</fullName>
    </submittedName>
</protein>
<evidence type="ECO:0000313" key="3">
    <source>
        <dbReference type="Proteomes" id="UP000638732"/>
    </source>
</evidence>
<feature type="transmembrane region" description="Helical" evidence="1">
    <location>
        <begin position="48"/>
        <end position="70"/>
    </location>
</feature>
<proteinExistence type="predicted"/>
<keyword evidence="1" id="KW-0812">Transmembrane</keyword>
<dbReference type="AlphaFoldDB" id="A0A966DTB1"/>
<dbReference type="EMBL" id="WWEO01000043">
    <property type="protein sequence ID" value="NCD70480.1"/>
    <property type="molecule type" value="Genomic_DNA"/>
</dbReference>